<dbReference type="Proteomes" id="UP001597128">
    <property type="component" value="Unassembled WGS sequence"/>
</dbReference>
<feature type="compositionally biased region" description="Low complexity" evidence="1">
    <location>
        <begin position="149"/>
        <end position="171"/>
    </location>
</feature>
<evidence type="ECO:0000256" key="1">
    <source>
        <dbReference type="SAM" id="MobiDB-lite"/>
    </source>
</evidence>
<protein>
    <submittedName>
        <fullName evidence="3">YMGG-like glycine zipper-containing protein</fullName>
    </submittedName>
</protein>
<dbReference type="Pfam" id="PF13441">
    <property type="entry name" value="Gly-zipper_YMGG"/>
    <property type="match status" value="1"/>
</dbReference>
<dbReference type="InterPro" id="IPR027367">
    <property type="entry name" value="Gly-zipper_YMGG"/>
</dbReference>
<evidence type="ECO:0000313" key="3">
    <source>
        <dbReference type="EMBL" id="MFD0913372.1"/>
    </source>
</evidence>
<dbReference type="PROSITE" id="PS51257">
    <property type="entry name" value="PROKAR_LIPOPROTEIN"/>
    <property type="match status" value="1"/>
</dbReference>
<proteinExistence type="predicted"/>
<reference evidence="4" key="1">
    <citation type="journal article" date="2019" name="Int. J. Syst. Evol. Microbiol.">
        <title>The Global Catalogue of Microorganisms (GCM) 10K type strain sequencing project: providing services to taxonomists for standard genome sequencing and annotation.</title>
        <authorList>
            <consortium name="The Broad Institute Genomics Platform"/>
            <consortium name="The Broad Institute Genome Sequencing Center for Infectious Disease"/>
            <person name="Wu L."/>
            <person name="Ma J."/>
        </authorList>
    </citation>
    <scope>NUCLEOTIDE SEQUENCE [LARGE SCALE GENOMIC DNA]</scope>
    <source>
        <strain evidence="4">CCUG 58412</strain>
    </source>
</reference>
<feature type="compositionally biased region" description="Pro residues" evidence="1">
    <location>
        <begin position="175"/>
        <end position="186"/>
    </location>
</feature>
<organism evidence="3 4">
    <name type="scientific">Methylophilus luteus</name>
    <dbReference type="NCBI Taxonomy" id="640108"/>
    <lineage>
        <taxon>Bacteria</taxon>
        <taxon>Pseudomonadati</taxon>
        <taxon>Pseudomonadota</taxon>
        <taxon>Betaproteobacteria</taxon>
        <taxon>Nitrosomonadales</taxon>
        <taxon>Methylophilaceae</taxon>
        <taxon>Methylophilus</taxon>
    </lineage>
</organism>
<dbReference type="EMBL" id="JBHTKB010000001">
    <property type="protein sequence ID" value="MFD0913372.1"/>
    <property type="molecule type" value="Genomic_DNA"/>
</dbReference>
<evidence type="ECO:0000313" key="4">
    <source>
        <dbReference type="Proteomes" id="UP001597128"/>
    </source>
</evidence>
<evidence type="ECO:0000259" key="2">
    <source>
        <dbReference type="Pfam" id="PF13441"/>
    </source>
</evidence>
<feature type="region of interest" description="Disordered" evidence="1">
    <location>
        <begin position="149"/>
        <end position="186"/>
    </location>
</feature>
<gene>
    <name evidence="3" type="ORF">ACFQ1Z_07425</name>
</gene>
<feature type="domain" description="YMGG-like Gly-zipper" evidence="2">
    <location>
        <begin position="69"/>
        <end position="109"/>
    </location>
</feature>
<dbReference type="RefSeq" id="WP_379056710.1">
    <property type="nucleotide sequence ID" value="NZ_JBHTKB010000001.1"/>
</dbReference>
<keyword evidence="4" id="KW-1185">Reference proteome</keyword>
<sequence length="186" mass="18602">MKTLTRIACIGVALTLAGCATTPSGPSNMALPDTGKDFNLFRADDLSCRDFALGQIGSKSVNQQYNQSLAATTAVGTVIGAALGAAAGGGEGAAIGAGVGALSGGAIGADTAASSGDNAQHKYDNAYLQCMYAAGHKIPVPASMAKTYTQGATSSTQTTVTRSTTGVPPVRSTYYPPPPPPPGYQR</sequence>
<comment type="caution">
    <text evidence="3">The sequence shown here is derived from an EMBL/GenBank/DDBJ whole genome shotgun (WGS) entry which is preliminary data.</text>
</comment>
<accession>A0ABW3F6Z7</accession>
<name>A0ABW3F6Z7_9PROT</name>